<accession>L9JD78</accession>
<organism evidence="1 2">
    <name type="scientific">Tupaia chinensis</name>
    <name type="common">Chinese tree shrew</name>
    <name type="synonym">Tupaia belangeri chinensis</name>
    <dbReference type="NCBI Taxonomy" id="246437"/>
    <lineage>
        <taxon>Eukaryota</taxon>
        <taxon>Metazoa</taxon>
        <taxon>Chordata</taxon>
        <taxon>Craniata</taxon>
        <taxon>Vertebrata</taxon>
        <taxon>Euteleostomi</taxon>
        <taxon>Mammalia</taxon>
        <taxon>Eutheria</taxon>
        <taxon>Euarchontoglires</taxon>
        <taxon>Scandentia</taxon>
        <taxon>Tupaiidae</taxon>
        <taxon>Tupaia</taxon>
    </lineage>
</organism>
<keyword evidence="2" id="KW-1185">Reference proteome</keyword>
<reference evidence="2" key="2">
    <citation type="journal article" date="2013" name="Nat. Commun.">
        <title>Genome of the Chinese tree shrew.</title>
        <authorList>
            <person name="Fan Y."/>
            <person name="Huang Z.Y."/>
            <person name="Cao C.C."/>
            <person name="Chen C.S."/>
            <person name="Chen Y.X."/>
            <person name="Fan D.D."/>
            <person name="He J."/>
            <person name="Hou H.L."/>
            <person name="Hu L."/>
            <person name="Hu X.T."/>
            <person name="Jiang X.T."/>
            <person name="Lai R."/>
            <person name="Lang Y.S."/>
            <person name="Liang B."/>
            <person name="Liao S.G."/>
            <person name="Mu D."/>
            <person name="Ma Y.Y."/>
            <person name="Niu Y.Y."/>
            <person name="Sun X.Q."/>
            <person name="Xia J.Q."/>
            <person name="Xiao J."/>
            <person name="Xiong Z.Q."/>
            <person name="Xu L."/>
            <person name="Yang L."/>
            <person name="Zhang Y."/>
            <person name="Zhao W."/>
            <person name="Zhao X.D."/>
            <person name="Zheng Y.T."/>
            <person name="Zhou J.M."/>
            <person name="Zhu Y.B."/>
            <person name="Zhang G.J."/>
            <person name="Wang J."/>
            <person name="Yao Y.G."/>
        </authorList>
    </citation>
    <scope>NUCLEOTIDE SEQUENCE [LARGE SCALE GENOMIC DNA]</scope>
</reference>
<dbReference type="Proteomes" id="UP000011518">
    <property type="component" value="Unassembled WGS sequence"/>
</dbReference>
<gene>
    <name evidence="1" type="ORF">TREES_T100016319</name>
</gene>
<dbReference type="EMBL" id="KB321063">
    <property type="protein sequence ID" value="ELW48323.1"/>
    <property type="molecule type" value="Genomic_DNA"/>
</dbReference>
<name>L9JD78_TUPCH</name>
<protein>
    <submittedName>
        <fullName evidence="1">Uncharacterized protein</fullName>
    </submittedName>
</protein>
<dbReference type="AlphaFoldDB" id="L9JD78"/>
<reference evidence="2" key="1">
    <citation type="submission" date="2012-07" db="EMBL/GenBank/DDBJ databases">
        <title>Genome of the Chinese tree shrew, a rising model animal genetically related to primates.</title>
        <authorList>
            <person name="Zhang G."/>
            <person name="Fan Y."/>
            <person name="Yao Y."/>
            <person name="Huang Z."/>
        </authorList>
    </citation>
    <scope>NUCLEOTIDE SEQUENCE [LARGE SCALE GENOMIC DNA]</scope>
</reference>
<proteinExistence type="predicted"/>
<evidence type="ECO:0000313" key="2">
    <source>
        <dbReference type="Proteomes" id="UP000011518"/>
    </source>
</evidence>
<dbReference type="InParanoid" id="L9JD78"/>
<evidence type="ECO:0000313" key="1">
    <source>
        <dbReference type="EMBL" id="ELW48323.1"/>
    </source>
</evidence>
<sequence>MVSFQGLVCLQSGHLTLTARVGSGVRVSIEKAETLEGIGTASKALHDQTTSYISAFLSDILLSYNPGQIISYGSRVLNDFVFHPS</sequence>